<evidence type="ECO:0000259" key="2">
    <source>
        <dbReference type="PROSITE" id="PS51186"/>
    </source>
</evidence>
<organism evidence="4 5">
    <name type="scientific">Paenibacillus chitinolyticus</name>
    <dbReference type="NCBI Taxonomy" id="79263"/>
    <lineage>
        <taxon>Bacteria</taxon>
        <taxon>Bacillati</taxon>
        <taxon>Bacillota</taxon>
        <taxon>Bacilli</taxon>
        <taxon>Bacillales</taxon>
        <taxon>Paenibacillaceae</taxon>
        <taxon>Paenibacillus</taxon>
    </lineage>
</organism>
<reference evidence="4 5" key="1">
    <citation type="submission" date="2018-01" db="EMBL/GenBank/DDBJ databases">
        <title>The whole genome sequencing and assembly of Paenibacillus chitinolyticus KCCM 41400 strain.</title>
        <authorList>
            <person name="Kim J.-Y."/>
            <person name="Park M.-K."/>
            <person name="Lee Y.-J."/>
            <person name="Yi H."/>
            <person name="Bahn Y.-S."/>
            <person name="Kim J.F."/>
            <person name="Lee D.-W."/>
        </authorList>
    </citation>
    <scope>NUCLEOTIDE SEQUENCE [LARGE SCALE GENOMIC DNA]</scope>
    <source>
        <strain evidence="4 5">KCCM 41400</strain>
    </source>
</reference>
<dbReference type="InterPro" id="IPR000182">
    <property type="entry name" value="GNAT_dom"/>
</dbReference>
<dbReference type="OrthoDB" id="9785602at2"/>
<dbReference type="Proteomes" id="UP000288943">
    <property type="component" value="Chromosome"/>
</dbReference>
<protein>
    <submittedName>
        <fullName evidence="3 4">N-acetyltransferase</fullName>
    </submittedName>
</protein>
<dbReference type="RefSeq" id="WP_042225869.1">
    <property type="nucleotide sequence ID" value="NZ_CP026520.1"/>
</dbReference>
<feature type="domain" description="N-acetyltransferase" evidence="2">
    <location>
        <begin position="10"/>
        <end position="174"/>
    </location>
</feature>
<accession>A0A410WXF1</accession>
<dbReference type="KEGG" id="pchi:PC41400_16030"/>
<evidence type="ECO:0000313" key="4">
    <source>
        <dbReference type="EMBL" id="QAV19105.1"/>
    </source>
</evidence>
<keyword evidence="4" id="KW-0808">Transferase</keyword>
<dbReference type="SUPFAM" id="SSF55729">
    <property type="entry name" value="Acyl-CoA N-acyltransferases (Nat)"/>
    <property type="match status" value="1"/>
</dbReference>
<evidence type="ECO:0000256" key="1">
    <source>
        <dbReference type="SAM" id="MobiDB-lite"/>
    </source>
</evidence>
<dbReference type="GO" id="GO:0008999">
    <property type="term" value="F:protein-N-terminal-alanine acetyltransferase activity"/>
    <property type="evidence" value="ECO:0007669"/>
    <property type="project" value="TreeGrafter"/>
</dbReference>
<sequence length="178" mass="19664">MKDNLESERLLLRTLTEADAPRLFEIWSSPDVTKFMNIDPFTEVKQAADMIAFLNGLALENKAVRYAVIEKEADAIIGSCGFNELDYGQRKAEIGYDLDPAFWGKGYAPEAIGCLLAYAFGELGMNLIEAKVEPENVNSIKVLQKLRFTFAGTLSSGEDADSGPSSPPLNLYTRSRED</sequence>
<feature type="region of interest" description="Disordered" evidence="1">
    <location>
        <begin position="155"/>
        <end position="178"/>
    </location>
</feature>
<evidence type="ECO:0000313" key="3">
    <source>
        <dbReference type="EMBL" id="MCY9598273.1"/>
    </source>
</evidence>
<dbReference type="InterPro" id="IPR016181">
    <property type="entry name" value="Acyl_CoA_acyltransferase"/>
</dbReference>
<dbReference type="GeneID" id="95376317"/>
<evidence type="ECO:0000313" key="6">
    <source>
        <dbReference type="Proteomes" id="UP001527202"/>
    </source>
</evidence>
<dbReference type="Proteomes" id="UP001527202">
    <property type="component" value="Unassembled WGS sequence"/>
</dbReference>
<dbReference type="PANTHER" id="PTHR43792">
    <property type="entry name" value="GNAT FAMILY, PUTATIVE (AFU_ORTHOLOGUE AFUA_3G00765)-RELATED-RELATED"/>
    <property type="match status" value="1"/>
</dbReference>
<gene>
    <name evidence="3" type="ORF">M5X16_21220</name>
    <name evidence="4" type="ORF">PC41400_16030</name>
</gene>
<dbReference type="EMBL" id="CP026520">
    <property type="protein sequence ID" value="QAV19105.1"/>
    <property type="molecule type" value="Genomic_DNA"/>
</dbReference>
<name>A0A410WXF1_9BACL</name>
<dbReference type="Pfam" id="PF13302">
    <property type="entry name" value="Acetyltransf_3"/>
    <property type="match status" value="1"/>
</dbReference>
<dbReference type="GO" id="GO:0005737">
    <property type="term" value="C:cytoplasm"/>
    <property type="evidence" value="ECO:0007669"/>
    <property type="project" value="TreeGrafter"/>
</dbReference>
<dbReference type="AlphaFoldDB" id="A0A410WXF1"/>
<dbReference type="InterPro" id="IPR051531">
    <property type="entry name" value="N-acetyltransferase"/>
</dbReference>
<dbReference type="Gene3D" id="3.40.630.30">
    <property type="match status" value="1"/>
</dbReference>
<dbReference type="EMBL" id="JAMDMJ010000029">
    <property type="protein sequence ID" value="MCY9598273.1"/>
    <property type="molecule type" value="Genomic_DNA"/>
</dbReference>
<keyword evidence="6" id="KW-1185">Reference proteome</keyword>
<reference evidence="3 6" key="2">
    <citation type="submission" date="2022-05" db="EMBL/GenBank/DDBJ databases">
        <title>Genome Sequencing of Bee-Associated Microbes.</title>
        <authorList>
            <person name="Dunlap C."/>
        </authorList>
    </citation>
    <scope>NUCLEOTIDE SEQUENCE [LARGE SCALE GENOMIC DNA]</scope>
    <source>
        <strain evidence="3 6">NRRL B-23120</strain>
    </source>
</reference>
<dbReference type="PANTHER" id="PTHR43792:SF9">
    <property type="entry name" value="RIBOSOMAL-PROTEIN-ALANINE ACETYLTRANSFERASE"/>
    <property type="match status" value="1"/>
</dbReference>
<proteinExistence type="predicted"/>
<dbReference type="PROSITE" id="PS51186">
    <property type="entry name" value="GNAT"/>
    <property type="match status" value="1"/>
</dbReference>
<evidence type="ECO:0000313" key="5">
    <source>
        <dbReference type="Proteomes" id="UP000288943"/>
    </source>
</evidence>